<keyword evidence="18" id="KW-0458">Lysosome</keyword>
<keyword evidence="9" id="KW-0479">Metal-binding</keyword>
<comment type="caution">
    <text evidence="23">The sequence shown here is derived from an EMBL/GenBank/DDBJ whole genome shotgun (WGS) entry which is preliminary data.</text>
</comment>
<keyword evidence="8" id="KW-0645">Protease</keyword>
<sequence length="476" mass="49298">MPRLAAILPSCLLIVAGPAFAHTAAPVPSRRTAPPAVTVDPKVAALQTRALADDTAWDITEGLTTEIGPRATGGSARQAAARDWSVAKLKALGFRNVHIETYTLPNVWERGVETAEVVAPFPQPLRLAALGNSGATPAGGLTAPVVFFPTLNDLIQVPDGSLAGKIAFVSNAMAPTQDGSSYGSQGPARFVGPNIAARKGAAAIVIRSIGTDHGRGPHTGTTNFDPGVAPIPAAALSVSDAANLERMIRRGRPVTLRLTLTPRFVGPRQSGNVVADVPGSDPAAGIVLIGGHLDSWELGTGAIDDAAGLGITAAAARLVMETGRPRRTIRVVFFGDEEIGGFGGEAYAKAHANERHAIATESDFGADRVWRVETNFTGTGAPIADRLAAALAPLGIVRGTQPAGGGTDVEAVLATGVAGLELNQSGLRYFDLHHTPEDTLEQIDPAQLRQNVAAWATMLQIVGNAPETIEAVPPRR</sequence>
<evidence type="ECO:0000256" key="20">
    <source>
        <dbReference type="ARBA" id="ARBA00033328"/>
    </source>
</evidence>
<evidence type="ECO:0000256" key="2">
    <source>
        <dbReference type="ARBA" id="ARBA00004371"/>
    </source>
</evidence>
<evidence type="ECO:0000256" key="18">
    <source>
        <dbReference type="ARBA" id="ARBA00023228"/>
    </source>
</evidence>
<reference evidence="23" key="2">
    <citation type="submission" date="2020-09" db="EMBL/GenBank/DDBJ databases">
        <authorList>
            <person name="Sun Q."/>
            <person name="Zhou Y."/>
        </authorList>
    </citation>
    <scope>NUCLEOTIDE SEQUENCE</scope>
    <source>
        <strain evidence="23">CGMCC 1.15330</strain>
    </source>
</reference>
<dbReference type="RefSeq" id="WP_188659014.1">
    <property type="nucleotide sequence ID" value="NZ_BMIH01000003.1"/>
</dbReference>
<evidence type="ECO:0000256" key="13">
    <source>
        <dbReference type="ARBA" id="ARBA00022833"/>
    </source>
</evidence>
<keyword evidence="11" id="KW-0378">Hydrolase</keyword>
<keyword evidence="10 21" id="KW-0732">Signal</keyword>
<evidence type="ECO:0000256" key="12">
    <source>
        <dbReference type="ARBA" id="ARBA00022824"/>
    </source>
</evidence>
<evidence type="ECO:0000256" key="5">
    <source>
        <dbReference type="ARBA" id="ARBA00014116"/>
    </source>
</evidence>
<proteinExistence type="predicted"/>
<dbReference type="GO" id="GO:0046872">
    <property type="term" value="F:metal ion binding"/>
    <property type="evidence" value="ECO:0007669"/>
    <property type="project" value="UniProtKB-KW"/>
</dbReference>
<dbReference type="InterPro" id="IPR007484">
    <property type="entry name" value="Peptidase_M28"/>
</dbReference>
<dbReference type="GO" id="GO:0004180">
    <property type="term" value="F:carboxypeptidase activity"/>
    <property type="evidence" value="ECO:0007669"/>
    <property type="project" value="UniProtKB-KW"/>
</dbReference>
<organism evidence="23 24">
    <name type="scientific">Sphingomonas metalli</name>
    <dbReference type="NCBI Taxonomy" id="1779358"/>
    <lineage>
        <taxon>Bacteria</taxon>
        <taxon>Pseudomonadati</taxon>
        <taxon>Pseudomonadota</taxon>
        <taxon>Alphaproteobacteria</taxon>
        <taxon>Sphingomonadales</taxon>
        <taxon>Sphingomonadaceae</taxon>
        <taxon>Sphingomonas</taxon>
    </lineage>
</organism>
<keyword evidence="15" id="KW-0482">Metalloprotease</keyword>
<evidence type="ECO:0000256" key="14">
    <source>
        <dbReference type="ARBA" id="ARBA00023034"/>
    </source>
</evidence>
<dbReference type="Pfam" id="PF04389">
    <property type="entry name" value="Peptidase_M28"/>
    <property type="match status" value="1"/>
</dbReference>
<evidence type="ECO:0000256" key="10">
    <source>
        <dbReference type="ARBA" id="ARBA00022729"/>
    </source>
</evidence>
<reference evidence="23" key="1">
    <citation type="journal article" date="2014" name="Int. J. Syst. Evol. Microbiol.">
        <title>Complete genome sequence of Corynebacterium casei LMG S-19264T (=DSM 44701T), isolated from a smear-ripened cheese.</title>
        <authorList>
            <consortium name="US DOE Joint Genome Institute (JGI-PGF)"/>
            <person name="Walter F."/>
            <person name="Albersmeier A."/>
            <person name="Kalinowski J."/>
            <person name="Ruckert C."/>
        </authorList>
    </citation>
    <scope>NUCLEOTIDE SEQUENCE</scope>
    <source>
        <strain evidence="23">CGMCC 1.15330</strain>
    </source>
</reference>
<dbReference type="EMBL" id="BMIH01000003">
    <property type="protein sequence ID" value="GGB33706.1"/>
    <property type="molecule type" value="Genomic_DNA"/>
</dbReference>
<keyword evidence="17" id="KW-0325">Glycoprotein</keyword>
<accession>A0A916T6M9</accession>
<keyword evidence="16" id="KW-0865">Zymogen</keyword>
<evidence type="ECO:0000259" key="22">
    <source>
        <dbReference type="Pfam" id="PF04389"/>
    </source>
</evidence>
<evidence type="ECO:0000256" key="19">
    <source>
        <dbReference type="ARBA" id="ARBA00025833"/>
    </source>
</evidence>
<evidence type="ECO:0000256" key="3">
    <source>
        <dbReference type="ARBA" id="ARBA00004555"/>
    </source>
</evidence>
<evidence type="ECO:0000256" key="1">
    <source>
        <dbReference type="ARBA" id="ARBA00004240"/>
    </source>
</evidence>
<dbReference type="Gene3D" id="3.40.630.10">
    <property type="entry name" value="Zn peptidases"/>
    <property type="match status" value="1"/>
</dbReference>
<evidence type="ECO:0000313" key="23">
    <source>
        <dbReference type="EMBL" id="GGB33706.1"/>
    </source>
</evidence>
<dbReference type="GO" id="GO:0070573">
    <property type="term" value="F:metallodipeptidase activity"/>
    <property type="evidence" value="ECO:0007669"/>
    <property type="project" value="InterPro"/>
</dbReference>
<protein>
    <recommendedName>
        <fullName evidence="5">Carboxypeptidase Q</fullName>
    </recommendedName>
    <alternativeName>
        <fullName evidence="20">Plasma glutamate carboxypeptidase</fullName>
    </alternativeName>
</protein>
<feature type="chain" id="PRO_5037241289" description="Carboxypeptidase Q" evidence="21">
    <location>
        <begin position="22"/>
        <end position="476"/>
    </location>
</feature>
<evidence type="ECO:0000256" key="6">
    <source>
        <dbReference type="ARBA" id="ARBA00022525"/>
    </source>
</evidence>
<keyword evidence="14" id="KW-0333">Golgi apparatus</keyword>
<comment type="subcellular location">
    <subcellularLocation>
        <location evidence="1">Endoplasmic reticulum</location>
    </subcellularLocation>
    <subcellularLocation>
        <location evidence="3">Golgi apparatus</location>
    </subcellularLocation>
    <subcellularLocation>
        <location evidence="2">Lysosome</location>
    </subcellularLocation>
    <subcellularLocation>
        <location evidence="4">Secreted</location>
    </subcellularLocation>
</comment>
<dbReference type="Gene3D" id="3.50.30.30">
    <property type="match status" value="1"/>
</dbReference>
<dbReference type="PANTHER" id="PTHR12053:SF3">
    <property type="entry name" value="CARBOXYPEPTIDASE Q"/>
    <property type="match status" value="1"/>
</dbReference>
<keyword evidence="13" id="KW-0862">Zinc</keyword>
<evidence type="ECO:0000313" key="24">
    <source>
        <dbReference type="Proteomes" id="UP000623067"/>
    </source>
</evidence>
<comment type="subunit">
    <text evidence="19">Homodimer. The monomeric form is inactive while the homodimer is active.</text>
</comment>
<evidence type="ECO:0000256" key="9">
    <source>
        <dbReference type="ARBA" id="ARBA00022723"/>
    </source>
</evidence>
<feature type="signal peptide" evidence="21">
    <location>
        <begin position="1"/>
        <end position="21"/>
    </location>
</feature>
<gene>
    <name evidence="23" type="ORF">GCM10011380_23970</name>
</gene>
<dbReference type="AlphaFoldDB" id="A0A916T6M9"/>
<name>A0A916T6M9_9SPHN</name>
<dbReference type="InterPro" id="IPR039866">
    <property type="entry name" value="CPQ"/>
</dbReference>
<evidence type="ECO:0000256" key="21">
    <source>
        <dbReference type="SAM" id="SignalP"/>
    </source>
</evidence>
<evidence type="ECO:0000256" key="7">
    <source>
        <dbReference type="ARBA" id="ARBA00022645"/>
    </source>
</evidence>
<keyword evidence="12" id="KW-0256">Endoplasmic reticulum</keyword>
<keyword evidence="23" id="KW-0031">Aminopeptidase</keyword>
<keyword evidence="7" id="KW-0121">Carboxypeptidase</keyword>
<keyword evidence="24" id="KW-1185">Reference proteome</keyword>
<evidence type="ECO:0000256" key="8">
    <source>
        <dbReference type="ARBA" id="ARBA00022670"/>
    </source>
</evidence>
<keyword evidence="6" id="KW-0964">Secreted</keyword>
<evidence type="ECO:0000256" key="4">
    <source>
        <dbReference type="ARBA" id="ARBA00004613"/>
    </source>
</evidence>
<dbReference type="GO" id="GO:0006508">
    <property type="term" value="P:proteolysis"/>
    <property type="evidence" value="ECO:0007669"/>
    <property type="project" value="UniProtKB-KW"/>
</dbReference>
<dbReference type="GO" id="GO:0004177">
    <property type="term" value="F:aminopeptidase activity"/>
    <property type="evidence" value="ECO:0007669"/>
    <property type="project" value="UniProtKB-KW"/>
</dbReference>
<dbReference type="GO" id="GO:0005764">
    <property type="term" value="C:lysosome"/>
    <property type="evidence" value="ECO:0007669"/>
    <property type="project" value="UniProtKB-SubCell"/>
</dbReference>
<feature type="domain" description="Peptidase M28" evidence="22">
    <location>
        <begin position="272"/>
        <end position="457"/>
    </location>
</feature>
<evidence type="ECO:0000256" key="15">
    <source>
        <dbReference type="ARBA" id="ARBA00023049"/>
    </source>
</evidence>
<evidence type="ECO:0000256" key="16">
    <source>
        <dbReference type="ARBA" id="ARBA00023145"/>
    </source>
</evidence>
<dbReference type="Proteomes" id="UP000623067">
    <property type="component" value="Unassembled WGS sequence"/>
</dbReference>
<evidence type="ECO:0000256" key="11">
    <source>
        <dbReference type="ARBA" id="ARBA00022801"/>
    </source>
</evidence>
<dbReference type="PANTHER" id="PTHR12053">
    <property type="entry name" value="PROTEASE FAMILY M28 PLASMA GLUTAMATE CARBOXYPEPTIDASE-RELATED"/>
    <property type="match status" value="1"/>
</dbReference>
<dbReference type="GO" id="GO:0005576">
    <property type="term" value="C:extracellular region"/>
    <property type="evidence" value="ECO:0007669"/>
    <property type="project" value="UniProtKB-SubCell"/>
</dbReference>
<dbReference type="SUPFAM" id="SSF53187">
    <property type="entry name" value="Zn-dependent exopeptidases"/>
    <property type="match status" value="1"/>
</dbReference>
<evidence type="ECO:0000256" key="17">
    <source>
        <dbReference type="ARBA" id="ARBA00023180"/>
    </source>
</evidence>